<name>A0A1B6CSS6_9HEMI</name>
<organism evidence="6">
    <name type="scientific">Clastoptera arizonana</name>
    <name type="common">Arizona spittle bug</name>
    <dbReference type="NCBI Taxonomy" id="38151"/>
    <lineage>
        <taxon>Eukaryota</taxon>
        <taxon>Metazoa</taxon>
        <taxon>Ecdysozoa</taxon>
        <taxon>Arthropoda</taxon>
        <taxon>Hexapoda</taxon>
        <taxon>Insecta</taxon>
        <taxon>Pterygota</taxon>
        <taxon>Neoptera</taxon>
        <taxon>Paraneoptera</taxon>
        <taxon>Hemiptera</taxon>
        <taxon>Auchenorrhyncha</taxon>
        <taxon>Cercopoidea</taxon>
        <taxon>Clastopteridae</taxon>
        <taxon>Clastoptera</taxon>
    </lineage>
</organism>
<keyword evidence="4" id="KW-0809">Transit peptide</keyword>
<dbReference type="InterPro" id="IPR029069">
    <property type="entry name" value="HotDog_dom_sf"/>
</dbReference>
<evidence type="ECO:0000256" key="1">
    <source>
        <dbReference type="ARBA" id="ARBA00010458"/>
    </source>
</evidence>
<keyword evidence="2" id="KW-0677">Repeat</keyword>
<feature type="domain" description="HotDog ACOT-type" evidence="5">
    <location>
        <begin position="104"/>
        <end position="226"/>
    </location>
</feature>
<dbReference type="AlphaFoldDB" id="A0A1B6CSS6"/>
<evidence type="ECO:0000256" key="3">
    <source>
        <dbReference type="ARBA" id="ARBA00022801"/>
    </source>
</evidence>
<dbReference type="CDD" id="cd03442">
    <property type="entry name" value="BFIT_BACH"/>
    <property type="match status" value="2"/>
</dbReference>
<proteinExistence type="inferred from homology"/>
<evidence type="ECO:0000256" key="4">
    <source>
        <dbReference type="ARBA" id="ARBA00022946"/>
    </source>
</evidence>
<dbReference type="GO" id="GO:0006637">
    <property type="term" value="P:acyl-CoA metabolic process"/>
    <property type="evidence" value="ECO:0007669"/>
    <property type="project" value="TreeGrafter"/>
</dbReference>
<feature type="domain" description="HotDog ACOT-type" evidence="5">
    <location>
        <begin position="306"/>
        <end position="418"/>
    </location>
</feature>
<protein>
    <recommendedName>
        <fullName evidence="5">HotDog ACOT-type domain-containing protein</fullName>
    </recommendedName>
</protein>
<dbReference type="PANTHER" id="PTHR12655">
    <property type="entry name" value="ACYL-COA THIOESTERASE"/>
    <property type="match status" value="1"/>
</dbReference>
<dbReference type="EMBL" id="GEDC01020867">
    <property type="protein sequence ID" value="JAS16431.1"/>
    <property type="molecule type" value="Transcribed_RNA"/>
</dbReference>
<dbReference type="FunFam" id="3.10.129.10:FF:000051">
    <property type="entry name" value="Acyl-coa thioesterase"/>
    <property type="match status" value="1"/>
</dbReference>
<gene>
    <name evidence="6" type="ORF">g.14240</name>
</gene>
<evidence type="ECO:0000256" key="2">
    <source>
        <dbReference type="ARBA" id="ARBA00022737"/>
    </source>
</evidence>
<dbReference type="GO" id="GO:0047617">
    <property type="term" value="F:fatty acyl-CoA hydrolase activity"/>
    <property type="evidence" value="ECO:0007669"/>
    <property type="project" value="TreeGrafter"/>
</dbReference>
<comment type="similarity">
    <text evidence="1">Belongs to the acyl coenzyme A hydrolase family.</text>
</comment>
<dbReference type="GO" id="GO:0005739">
    <property type="term" value="C:mitochondrion"/>
    <property type="evidence" value="ECO:0007669"/>
    <property type="project" value="TreeGrafter"/>
</dbReference>
<dbReference type="Gene3D" id="3.10.129.10">
    <property type="entry name" value="Hotdog Thioesterase"/>
    <property type="match status" value="2"/>
</dbReference>
<reference evidence="6" key="1">
    <citation type="submission" date="2015-12" db="EMBL/GenBank/DDBJ databases">
        <title>De novo transcriptome assembly of four potential Pierce s Disease insect vectors from Arizona vineyards.</title>
        <authorList>
            <person name="Tassone E.E."/>
        </authorList>
    </citation>
    <scope>NUCLEOTIDE SEQUENCE</scope>
</reference>
<keyword evidence="3" id="KW-0378">Hydrolase</keyword>
<sequence>MKASKLLFDSFLCRSMLLNRCTSINKMYTTHIRPESSSDDLHLKAPDQQSTQTVREVKLKFMEVMGNKRGFQSIKQSRAHLLKYLPTSQDELPPKSMQESFDSAIIPLSSNLTLQEKYVNVMGNVRLGRLMEDMDIFAAWIAMNFIQNPKLPEGEAKPYVIVTILVDQISFTDVMPKRDEDIRISGHVSWVGTSSIEVTVWLEQKLLGEWQKLTTAIFLMAARNATNTTGAPVNKIIPANELESKILAAAIARKKRRLIEDKGSVLATMPDPDELRVVHDLFVQSVDLKNPTLNKRILPAGTVWMSDTKQSNIIFSHPEDRNLHNKVFGGFLMRMALELASISAQLHSKHRPKLRHISDISFKKPVNVGSLLRMSSQVVYTEHNYMQIVVYAEVSDPFTGQQATTNMFHFTYESPEFVPPVMPNTYQDAMSYVDGRRHFQEVMGLK</sequence>
<evidence type="ECO:0000259" key="5">
    <source>
        <dbReference type="PROSITE" id="PS51770"/>
    </source>
</evidence>
<dbReference type="FunFam" id="3.10.129.10:FF:000012">
    <property type="entry name" value="Acyl-coenzyme A thioesterase 9, mitochondrial"/>
    <property type="match status" value="1"/>
</dbReference>
<evidence type="ECO:0000313" key="6">
    <source>
        <dbReference type="EMBL" id="JAS16431.1"/>
    </source>
</evidence>
<dbReference type="PROSITE" id="PS51770">
    <property type="entry name" value="HOTDOG_ACOT"/>
    <property type="match status" value="2"/>
</dbReference>
<dbReference type="PANTHER" id="PTHR12655:SF0">
    <property type="entry name" value="ACYL-COENZYME A THIOESTERASE 9, MITOCHONDRIAL"/>
    <property type="match status" value="1"/>
</dbReference>
<dbReference type="SUPFAM" id="SSF54637">
    <property type="entry name" value="Thioesterase/thiol ester dehydrase-isomerase"/>
    <property type="match status" value="2"/>
</dbReference>
<accession>A0A1B6CSS6</accession>
<dbReference type="InterPro" id="IPR033120">
    <property type="entry name" value="HOTDOG_ACOT"/>
</dbReference>